<evidence type="ECO:0000256" key="1">
    <source>
        <dbReference type="ARBA" id="ARBA00007957"/>
    </source>
</evidence>
<keyword evidence="6" id="KW-0804">Transcription</keyword>
<feature type="binding site" evidence="7">
    <location>
        <position position="120"/>
    </location>
    <ligand>
        <name>Zn(2+)</name>
        <dbReference type="ChEBI" id="CHEBI:29105"/>
    </ligand>
</feature>
<keyword evidence="7" id="KW-0479">Metal-binding</keyword>
<evidence type="ECO:0000256" key="6">
    <source>
        <dbReference type="ARBA" id="ARBA00023163"/>
    </source>
</evidence>
<gene>
    <name evidence="9" type="ORF">C8D82_10594</name>
    <name evidence="8" type="ORF">HF882_03235</name>
</gene>
<sequence length="131" mass="14614">MNRTAQRDAILKQLRAVKTHPTADELYAGLRVNMPQISLGTVYRNLEQMSQAGLIRKLETAGKQKRFDGDISEHFHMRCRVCGAVVDIESEKLRGLSAMIRKLLPELGCDSFNLELSGCCGGCKEETMVTN</sequence>
<dbReference type="CDD" id="cd07153">
    <property type="entry name" value="Fur_like"/>
    <property type="match status" value="1"/>
</dbReference>
<evidence type="ECO:0000313" key="10">
    <source>
        <dbReference type="Proteomes" id="UP000245959"/>
    </source>
</evidence>
<dbReference type="GO" id="GO:0045892">
    <property type="term" value="P:negative regulation of DNA-templated transcription"/>
    <property type="evidence" value="ECO:0007669"/>
    <property type="project" value="TreeGrafter"/>
</dbReference>
<dbReference type="GO" id="GO:1900376">
    <property type="term" value="P:regulation of secondary metabolite biosynthetic process"/>
    <property type="evidence" value="ECO:0007669"/>
    <property type="project" value="TreeGrafter"/>
</dbReference>
<dbReference type="SUPFAM" id="SSF46785">
    <property type="entry name" value="Winged helix' DNA-binding domain"/>
    <property type="match status" value="1"/>
</dbReference>
<proteinExistence type="inferred from homology"/>
<dbReference type="GO" id="GO:0003700">
    <property type="term" value="F:DNA-binding transcription factor activity"/>
    <property type="evidence" value="ECO:0007669"/>
    <property type="project" value="InterPro"/>
</dbReference>
<feature type="binding site" evidence="7">
    <location>
        <position position="79"/>
    </location>
    <ligand>
        <name>Zn(2+)</name>
        <dbReference type="ChEBI" id="CHEBI:29105"/>
    </ligand>
</feature>
<dbReference type="GeneID" id="78294412"/>
<evidence type="ECO:0000313" key="11">
    <source>
        <dbReference type="Proteomes" id="UP000576225"/>
    </source>
</evidence>
<feature type="binding site" evidence="7">
    <location>
        <position position="123"/>
    </location>
    <ligand>
        <name>Zn(2+)</name>
        <dbReference type="ChEBI" id="CHEBI:29105"/>
    </ligand>
</feature>
<keyword evidence="4" id="KW-0805">Transcription regulation</keyword>
<evidence type="ECO:0000256" key="3">
    <source>
        <dbReference type="ARBA" id="ARBA00022833"/>
    </source>
</evidence>
<dbReference type="Gene3D" id="1.10.10.10">
    <property type="entry name" value="Winged helix-like DNA-binding domain superfamily/Winged helix DNA-binding domain"/>
    <property type="match status" value="1"/>
</dbReference>
<reference evidence="8 11" key="2">
    <citation type="submission" date="2020-04" db="EMBL/GenBank/DDBJ databases">
        <authorList>
            <person name="Hitch T.C.A."/>
            <person name="Wylensek D."/>
            <person name="Clavel T."/>
        </authorList>
    </citation>
    <scope>NUCLEOTIDE SEQUENCE [LARGE SCALE GENOMIC DNA]</scope>
    <source>
        <strain evidence="8 11">COR2-253-APC-1A</strain>
    </source>
</reference>
<dbReference type="InterPro" id="IPR036388">
    <property type="entry name" value="WH-like_DNA-bd_sf"/>
</dbReference>
<reference evidence="9 10" key="1">
    <citation type="submission" date="2018-04" db="EMBL/GenBank/DDBJ databases">
        <title>Genomic Encyclopedia of Type Strains, Phase IV (KMG-IV): sequencing the most valuable type-strain genomes for metagenomic binning, comparative biology and taxonomic classification.</title>
        <authorList>
            <person name="Goeker M."/>
        </authorList>
    </citation>
    <scope>NUCLEOTIDE SEQUENCE [LARGE SCALE GENOMIC DNA]</scope>
    <source>
        <strain evidence="9 10">DSM 14823</strain>
    </source>
</reference>
<evidence type="ECO:0000313" key="8">
    <source>
        <dbReference type="EMBL" id="NMD85592.1"/>
    </source>
</evidence>
<comment type="caution">
    <text evidence="9">The sequence shown here is derived from an EMBL/GenBank/DDBJ whole genome shotgun (WGS) entry which is preliminary data.</text>
</comment>
<dbReference type="Pfam" id="PF01475">
    <property type="entry name" value="FUR"/>
    <property type="match status" value="1"/>
</dbReference>
<evidence type="ECO:0000256" key="2">
    <source>
        <dbReference type="ARBA" id="ARBA00022491"/>
    </source>
</evidence>
<feature type="binding site" evidence="7">
    <location>
        <position position="82"/>
    </location>
    <ligand>
        <name>Zn(2+)</name>
        <dbReference type="ChEBI" id="CHEBI:29105"/>
    </ligand>
</feature>
<dbReference type="GO" id="GO:0000976">
    <property type="term" value="F:transcription cis-regulatory region binding"/>
    <property type="evidence" value="ECO:0007669"/>
    <property type="project" value="TreeGrafter"/>
</dbReference>
<dbReference type="PANTHER" id="PTHR33202">
    <property type="entry name" value="ZINC UPTAKE REGULATION PROTEIN"/>
    <property type="match status" value="1"/>
</dbReference>
<evidence type="ECO:0000256" key="5">
    <source>
        <dbReference type="ARBA" id="ARBA00023125"/>
    </source>
</evidence>
<organism evidence="9 10">
    <name type="scientific">Victivallis vadensis</name>
    <dbReference type="NCBI Taxonomy" id="172901"/>
    <lineage>
        <taxon>Bacteria</taxon>
        <taxon>Pseudomonadati</taxon>
        <taxon>Lentisphaerota</taxon>
        <taxon>Lentisphaeria</taxon>
        <taxon>Victivallales</taxon>
        <taxon>Victivallaceae</taxon>
        <taxon>Victivallis</taxon>
    </lineage>
</organism>
<dbReference type="InterPro" id="IPR002481">
    <property type="entry name" value="FUR"/>
</dbReference>
<dbReference type="EMBL" id="JABAEW010000004">
    <property type="protein sequence ID" value="NMD85592.1"/>
    <property type="molecule type" value="Genomic_DNA"/>
</dbReference>
<dbReference type="Proteomes" id="UP000576225">
    <property type="component" value="Unassembled WGS sequence"/>
</dbReference>
<dbReference type="InterPro" id="IPR043135">
    <property type="entry name" value="Fur_C"/>
</dbReference>
<protein>
    <submittedName>
        <fullName evidence="9">Fur family ferric uptake transcriptional regulator/Fur family peroxide stress response transcriptional regulator</fullName>
    </submittedName>
    <submittedName>
        <fullName evidence="8">Transcriptional repressor</fullName>
    </submittedName>
</protein>
<comment type="similarity">
    <text evidence="1">Belongs to the Fur family.</text>
</comment>
<keyword evidence="5" id="KW-0238">DNA-binding</keyword>
<accession>A0A2U1B7W0</accession>
<name>A0A2U1B7W0_9BACT</name>
<dbReference type="AlphaFoldDB" id="A0A2U1B7W0"/>
<dbReference type="RefSeq" id="WP_116883089.1">
    <property type="nucleotide sequence ID" value="NZ_CAJKCJ010000094.1"/>
</dbReference>
<comment type="cofactor">
    <cofactor evidence="7">
        <name>Zn(2+)</name>
        <dbReference type="ChEBI" id="CHEBI:29105"/>
    </cofactor>
    <text evidence="7">Binds 1 zinc ion per subunit.</text>
</comment>
<dbReference type="Proteomes" id="UP000245959">
    <property type="component" value="Unassembled WGS sequence"/>
</dbReference>
<evidence type="ECO:0000313" key="9">
    <source>
        <dbReference type="EMBL" id="PVY44765.1"/>
    </source>
</evidence>
<dbReference type="InterPro" id="IPR036390">
    <property type="entry name" value="WH_DNA-bd_sf"/>
</dbReference>
<keyword evidence="2" id="KW-0678">Repressor</keyword>
<keyword evidence="3 7" id="KW-0862">Zinc</keyword>
<dbReference type="EMBL" id="QEKH01000005">
    <property type="protein sequence ID" value="PVY44765.1"/>
    <property type="molecule type" value="Genomic_DNA"/>
</dbReference>
<evidence type="ECO:0000256" key="7">
    <source>
        <dbReference type="PIRSR" id="PIRSR602481-1"/>
    </source>
</evidence>
<dbReference type="GO" id="GO:0008270">
    <property type="term" value="F:zinc ion binding"/>
    <property type="evidence" value="ECO:0007669"/>
    <property type="project" value="TreeGrafter"/>
</dbReference>
<evidence type="ECO:0000256" key="4">
    <source>
        <dbReference type="ARBA" id="ARBA00023015"/>
    </source>
</evidence>
<keyword evidence="10" id="KW-1185">Reference proteome</keyword>
<dbReference type="Gene3D" id="3.30.1490.190">
    <property type="match status" value="1"/>
</dbReference>
<dbReference type="PANTHER" id="PTHR33202:SF7">
    <property type="entry name" value="FERRIC UPTAKE REGULATION PROTEIN"/>
    <property type="match status" value="1"/>
</dbReference>